<gene>
    <name evidence="1" type="ORF">PN36_08160</name>
</gene>
<reference evidence="1 2" key="1">
    <citation type="journal article" date="2016" name="Front. Microbiol.">
        <title>Single-Cell (Meta-)Genomics of a Dimorphic Candidatus Thiomargarita nelsonii Reveals Genomic Plasticity.</title>
        <authorList>
            <person name="Flood B.E."/>
            <person name="Fliss P."/>
            <person name="Jones D.S."/>
            <person name="Dick G.J."/>
            <person name="Jain S."/>
            <person name="Kaster A.K."/>
            <person name="Winkel M."/>
            <person name="Mussmann M."/>
            <person name="Bailey J."/>
        </authorList>
    </citation>
    <scope>NUCLEOTIDE SEQUENCE [LARGE SCALE GENOMIC DNA]</scope>
    <source>
        <strain evidence="1">Hydrate Ridge</strain>
    </source>
</reference>
<accession>A0A0A6P377</accession>
<sequence>MFGFVEAINIVLAQRILALMDAGVLQIKALGEHPTVSPLATPERFRIKGDGVSLTAPYFIDCTGQKLSLEHSTSLLLKNLLNKGVIQSAQIPFRSQNTEINYSPHKERGVVKQIADHQVYCSGGIFVDPHTLRVIPSQAFPKCYATLNHWAISYLSWVVWNTFWCQKDCARYFGESIVGTLLTYPTVLTILLDNNL</sequence>
<dbReference type="EMBL" id="JSZA02000023">
    <property type="protein sequence ID" value="KHD05223.1"/>
    <property type="molecule type" value="Genomic_DNA"/>
</dbReference>
<dbReference type="AlphaFoldDB" id="A0A0A6P377"/>
<protein>
    <submittedName>
        <fullName evidence="1">Uncharacterized protein</fullName>
    </submittedName>
</protein>
<comment type="caution">
    <text evidence="1">The sequence shown here is derived from an EMBL/GenBank/DDBJ whole genome shotgun (WGS) entry which is preliminary data.</text>
</comment>
<proteinExistence type="predicted"/>
<dbReference type="Proteomes" id="UP000030428">
    <property type="component" value="Unassembled WGS sequence"/>
</dbReference>
<organism evidence="1 2">
    <name type="scientific">Candidatus Thiomargarita nelsonii</name>
    <dbReference type="NCBI Taxonomy" id="1003181"/>
    <lineage>
        <taxon>Bacteria</taxon>
        <taxon>Pseudomonadati</taxon>
        <taxon>Pseudomonadota</taxon>
        <taxon>Gammaproteobacteria</taxon>
        <taxon>Thiotrichales</taxon>
        <taxon>Thiotrichaceae</taxon>
        <taxon>Thiomargarita</taxon>
    </lineage>
</organism>
<name>A0A0A6P377_9GAMM</name>
<keyword evidence="2" id="KW-1185">Reference proteome</keyword>
<evidence type="ECO:0000313" key="2">
    <source>
        <dbReference type="Proteomes" id="UP000030428"/>
    </source>
</evidence>
<evidence type="ECO:0000313" key="1">
    <source>
        <dbReference type="EMBL" id="KHD05223.1"/>
    </source>
</evidence>